<protein>
    <submittedName>
        <fullName evidence="1">(thale cress) hypothetical protein</fullName>
    </submittedName>
</protein>
<evidence type="ECO:0000313" key="1">
    <source>
        <dbReference type="EMBL" id="CAD5326223.1"/>
    </source>
</evidence>
<evidence type="ECO:0000313" key="2">
    <source>
        <dbReference type="Proteomes" id="UP000516314"/>
    </source>
</evidence>
<proteinExistence type="predicted"/>
<accession>A0A7G2EYI5</accession>
<dbReference type="EMBL" id="LR881468">
    <property type="protein sequence ID" value="CAD5326223.1"/>
    <property type="molecule type" value="Genomic_DNA"/>
</dbReference>
<reference evidence="1 2" key="1">
    <citation type="submission" date="2020-09" db="EMBL/GenBank/DDBJ databases">
        <authorList>
            <person name="Ashkenazy H."/>
        </authorList>
    </citation>
    <scope>NUCLEOTIDE SEQUENCE [LARGE SCALE GENOMIC DNA]</scope>
    <source>
        <strain evidence="2">cv. Cdm-0</strain>
    </source>
</reference>
<organism evidence="1 2">
    <name type="scientific">Arabidopsis thaliana</name>
    <name type="common">Mouse-ear cress</name>
    <dbReference type="NCBI Taxonomy" id="3702"/>
    <lineage>
        <taxon>Eukaryota</taxon>
        <taxon>Viridiplantae</taxon>
        <taxon>Streptophyta</taxon>
        <taxon>Embryophyta</taxon>
        <taxon>Tracheophyta</taxon>
        <taxon>Spermatophyta</taxon>
        <taxon>Magnoliopsida</taxon>
        <taxon>eudicotyledons</taxon>
        <taxon>Gunneridae</taxon>
        <taxon>Pentapetalae</taxon>
        <taxon>rosids</taxon>
        <taxon>malvids</taxon>
        <taxon>Brassicales</taxon>
        <taxon>Brassicaceae</taxon>
        <taxon>Camelineae</taxon>
        <taxon>Arabidopsis</taxon>
    </lineage>
</organism>
<dbReference type="AlphaFoldDB" id="A0A7G2EYI5"/>
<dbReference type="Proteomes" id="UP000516314">
    <property type="component" value="Chromosome 3"/>
</dbReference>
<name>A0A7G2EYI5_ARATH</name>
<sequence length="64" mass="7294">MQNPQFGFGFSDALACLLELKVWDFPLYLPLNVCVDFISLRLRPYELAIKQSILALSLPTGRIH</sequence>
<gene>
    <name evidence="1" type="ORF">AT9943_LOCUS14005</name>
</gene>